<gene>
    <name evidence="3" type="ORF">D9756_004628</name>
</gene>
<feature type="transmembrane region" description="Helical" evidence="1">
    <location>
        <begin position="141"/>
        <end position="159"/>
    </location>
</feature>
<name>A0A8H5G9V5_9AGAR</name>
<feature type="transmembrane region" description="Helical" evidence="1">
    <location>
        <begin position="110"/>
        <end position="129"/>
    </location>
</feature>
<evidence type="ECO:0000313" key="3">
    <source>
        <dbReference type="EMBL" id="KAF5360976.1"/>
    </source>
</evidence>
<evidence type="ECO:0000256" key="1">
    <source>
        <dbReference type="SAM" id="Phobius"/>
    </source>
</evidence>
<sequence length="356" mass="40284">MFLNPSVCGNRLLTNVSGTIALLSRNLKSREQCMAFVSMTILVWDHMITFDDEVEYVWNGSNGPVKYLFLLNRYLTPLGFVINLTAYLLPAFSEPYEKCKHFVRFEGMMTIIGINVVALMMFYRVYVLYGNMSQKSGKRVTILLGIVLCVEIALNLYLVTRGVPVRHLLGVTPGCEMIFDETVHRALASSSAWLPLIYDTLVLCLILWRTMPQFEHNTLFSFSRCHRQLLEDGLLYYVPILLVTLVLSLMITFAEDGSQNLMAHITVTMMSRISINLKKNIRGGQDIDSELASMPSPARVAAAHVASVLNITRSTIQDAREDDIELTPRSSNPHSFDHSEFSLETSSEHWHKHSVV</sequence>
<dbReference type="AlphaFoldDB" id="A0A8H5G9V5"/>
<dbReference type="Proteomes" id="UP000559027">
    <property type="component" value="Unassembled WGS sequence"/>
</dbReference>
<keyword evidence="4" id="KW-1185">Reference proteome</keyword>
<keyword evidence="1" id="KW-0812">Transmembrane</keyword>
<feature type="domain" description="DUF6533" evidence="2">
    <location>
        <begin position="34"/>
        <end position="78"/>
    </location>
</feature>
<dbReference type="InterPro" id="IPR045340">
    <property type="entry name" value="DUF6533"/>
</dbReference>
<accession>A0A8H5G9V5</accession>
<proteinExistence type="predicted"/>
<evidence type="ECO:0000313" key="4">
    <source>
        <dbReference type="Proteomes" id="UP000559027"/>
    </source>
</evidence>
<dbReference type="EMBL" id="JAACJO010000003">
    <property type="protein sequence ID" value="KAF5360976.1"/>
    <property type="molecule type" value="Genomic_DNA"/>
</dbReference>
<dbReference type="Pfam" id="PF20151">
    <property type="entry name" value="DUF6533"/>
    <property type="match status" value="1"/>
</dbReference>
<keyword evidence="1" id="KW-1133">Transmembrane helix</keyword>
<dbReference type="OrthoDB" id="2686513at2759"/>
<feature type="transmembrane region" description="Helical" evidence="1">
    <location>
        <begin position="234"/>
        <end position="254"/>
    </location>
</feature>
<feature type="transmembrane region" description="Helical" evidence="1">
    <location>
        <begin position="192"/>
        <end position="211"/>
    </location>
</feature>
<feature type="transmembrane region" description="Helical" evidence="1">
    <location>
        <begin position="70"/>
        <end position="89"/>
    </location>
</feature>
<reference evidence="3 4" key="1">
    <citation type="journal article" date="2020" name="ISME J.">
        <title>Uncovering the hidden diversity of litter-decomposition mechanisms in mushroom-forming fungi.</title>
        <authorList>
            <person name="Floudas D."/>
            <person name="Bentzer J."/>
            <person name="Ahren D."/>
            <person name="Johansson T."/>
            <person name="Persson P."/>
            <person name="Tunlid A."/>
        </authorList>
    </citation>
    <scope>NUCLEOTIDE SEQUENCE [LARGE SCALE GENOMIC DNA]</scope>
    <source>
        <strain evidence="3 4">CBS 146.42</strain>
    </source>
</reference>
<protein>
    <recommendedName>
        <fullName evidence="2">DUF6533 domain-containing protein</fullName>
    </recommendedName>
</protein>
<comment type="caution">
    <text evidence="3">The sequence shown here is derived from an EMBL/GenBank/DDBJ whole genome shotgun (WGS) entry which is preliminary data.</text>
</comment>
<organism evidence="3 4">
    <name type="scientific">Leucocoprinus leucothites</name>
    <dbReference type="NCBI Taxonomy" id="201217"/>
    <lineage>
        <taxon>Eukaryota</taxon>
        <taxon>Fungi</taxon>
        <taxon>Dikarya</taxon>
        <taxon>Basidiomycota</taxon>
        <taxon>Agaricomycotina</taxon>
        <taxon>Agaricomycetes</taxon>
        <taxon>Agaricomycetidae</taxon>
        <taxon>Agaricales</taxon>
        <taxon>Agaricineae</taxon>
        <taxon>Agaricaceae</taxon>
        <taxon>Leucocoprinus</taxon>
    </lineage>
</organism>
<evidence type="ECO:0000259" key="2">
    <source>
        <dbReference type="Pfam" id="PF20151"/>
    </source>
</evidence>
<keyword evidence="1" id="KW-0472">Membrane</keyword>